<comment type="similarity">
    <text evidence="2">Belongs to the amino acid/polyamine transporter 2 family.</text>
</comment>
<dbReference type="PANTHER" id="PTHR22950:SF461">
    <property type="entry name" value="AMINO ACID TRANSPORTER TRANSMEMBRANE DOMAIN-CONTAINING PROTEIN"/>
    <property type="match status" value="1"/>
</dbReference>
<name>A0A060SYC6_BLAAD</name>
<dbReference type="GO" id="GO:0016020">
    <property type="term" value="C:membrane"/>
    <property type="evidence" value="ECO:0007669"/>
    <property type="project" value="UniProtKB-SubCell"/>
</dbReference>
<feature type="transmembrane region" description="Helical" evidence="6">
    <location>
        <begin position="359"/>
        <end position="383"/>
    </location>
</feature>
<dbReference type="Pfam" id="PF01490">
    <property type="entry name" value="Aa_trans"/>
    <property type="match status" value="1"/>
</dbReference>
<evidence type="ECO:0000313" key="8">
    <source>
        <dbReference type="EMBL" id="CDP33895.1"/>
    </source>
</evidence>
<feature type="transmembrane region" description="Helical" evidence="6">
    <location>
        <begin position="243"/>
        <end position="265"/>
    </location>
</feature>
<feature type="transmembrane region" description="Helical" evidence="6">
    <location>
        <begin position="168"/>
        <end position="186"/>
    </location>
</feature>
<organism evidence="8">
    <name type="scientific">Blastobotrys adeninivorans</name>
    <name type="common">Yeast</name>
    <name type="synonym">Arxula adeninivorans</name>
    <dbReference type="NCBI Taxonomy" id="409370"/>
    <lineage>
        <taxon>Eukaryota</taxon>
        <taxon>Fungi</taxon>
        <taxon>Dikarya</taxon>
        <taxon>Ascomycota</taxon>
        <taxon>Saccharomycotina</taxon>
        <taxon>Dipodascomycetes</taxon>
        <taxon>Dipodascales</taxon>
        <taxon>Trichomonascaceae</taxon>
        <taxon>Blastobotrys</taxon>
    </lineage>
</organism>
<proteinExistence type="inferred from homology"/>
<sequence>MSREQVTETSVSLNEQEKIPLEYDEIEVEAGNVDDIEKNHDVFAKKDGGPDFRGLSWLGAAALIAKTQIGLGVLGIPQTFQAMGFVPGLICLIILCTLTTWTGVIVGQFRLRHPNVHSIGDASYILFGRVGLELMGCVSWLFYTLCYGAGLLTVSIAFNTLTGHPVCTMAWVGMGAAVAMVIGLSIRTMKVLSWCGYVAVVSVLAGIWIVAIACLAQSTPAAAPEGEPIDKMIQAVSSSPYSTIATAIGTQVMSLAGTASFFTIHSEMAEQTKFNRALFLGQGLTVLNYIVIACIVYGKVGQYVASPALGSAGPLIKKIAYGISLPALFFACFWQAHIAGKYALVRILRGTKHLQSNSFVHWATWISMMLLVIVVGLIVASSIPFFDDLLGLTGSLLGTSFTLIIPGFMALYMLAEDGGATELSKRPLRWLGQSGKMWFSNKKSFIITVAGWICIIGGAYITVSGVYGSVESIIGEYAAGTVGSAFSCEDNS</sequence>
<accession>A0A060SYC6</accession>
<feature type="transmembrane region" description="Helical" evidence="6">
    <location>
        <begin position="318"/>
        <end position="338"/>
    </location>
</feature>
<evidence type="ECO:0000256" key="6">
    <source>
        <dbReference type="SAM" id="Phobius"/>
    </source>
</evidence>
<evidence type="ECO:0000259" key="7">
    <source>
        <dbReference type="Pfam" id="PF01490"/>
    </source>
</evidence>
<evidence type="ECO:0000256" key="1">
    <source>
        <dbReference type="ARBA" id="ARBA00004141"/>
    </source>
</evidence>
<comment type="subcellular location">
    <subcellularLocation>
        <location evidence="1">Membrane</location>
        <topology evidence="1">Multi-pass membrane protein</topology>
    </subcellularLocation>
</comment>
<gene>
    <name evidence="8" type="ORF">GNLVRS02_ARAD1A19910g</name>
</gene>
<feature type="transmembrane region" description="Helical" evidence="6">
    <location>
        <begin position="82"/>
        <end position="109"/>
    </location>
</feature>
<evidence type="ECO:0000256" key="2">
    <source>
        <dbReference type="ARBA" id="ARBA00008066"/>
    </source>
</evidence>
<dbReference type="AlphaFoldDB" id="A0A060SYC6"/>
<keyword evidence="3 6" id="KW-0812">Transmembrane</keyword>
<evidence type="ECO:0000256" key="5">
    <source>
        <dbReference type="ARBA" id="ARBA00023136"/>
    </source>
</evidence>
<dbReference type="EMBL" id="HG937691">
    <property type="protein sequence ID" value="CDP33895.1"/>
    <property type="molecule type" value="Genomic_DNA"/>
</dbReference>
<evidence type="ECO:0000256" key="3">
    <source>
        <dbReference type="ARBA" id="ARBA00022692"/>
    </source>
</evidence>
<dbReference type="GO" id="GO:0015179">
    <property type="term" value="F:L-amino acid transmembrane transporter activity"/>
    <property type="evidence" value="ECO:0007669"/>
    <property type="project" value="TreeGrafter"/>
</dbReference>
<reference evidence="8" key="1">
    <citation type="submission" date="2014-02" db="EMBL/GenBank/DDBJ databases">
        <authorList>
            <person name="Genoscope - CEA"/>
        </authorList>
    </citation>
    <scope>NUCLEOTIDE SEQUENCE</scope>
    <source>
        <strain evidence="8">LS3</strain>
    </source>
</reference>
<keyword evidence="4 6" id="KW-1133">Transmembrane helix</keyword>
<evidence type="ECO:0000256" key="4">
    <source>
        <dbReference type="ARBA" id="ARBA00022989"/>
    </source>
</evidence>
<feature type="transmembrane region" description="Helical" evidence="6">
    <location>
        <begin position="389"/>
        <end position="415"/>
    </location>
</feature>
<feature type="transmembrane region" description="Helical" evidence="6">
    <location>
        <begin position="130"/>
        <end position="156"/>
    </location>
</feature>
<dbReference type="PANTHER" id="PTHR22950">
    <property type="entry name" value="AMINO ACID TRANSPORTER"/>
    <property type="match status" value="1"/>
</dbReference>
<keyword evidence="5 6" id="KW-0472">Membrane</keyword>
<feature type="transmembrane region" description="Helical" evidence="6">
    <location>
        <begin position="277"/>
        <end position="298"/>
    </location>
</feature>
<feature type="domain" description="Amino acid transporter transmembrane" evidence="7">
    <location>
        <begin position="54"/>
        <end position="418"/>
    </location>
</feature>
<dbReference type="PhylomeDB" id="A0A060SYC6"/>
<feature type="transmembrane region" description="Helical" evidence="6">
    <location>
        <begin position="198"/>
        <end position="223"/>
    </location>
</feature>
<feature type="transmembrane region" description="Helical" evidence="6">
    <location>
        <begin position="55"/>
        <end position="76"/>
    </location>
</feature>
<reference evidence="8" key="2">
    <citation type="submission" date="2014-06" db="EMBL/GenBank/DDBJ databases">
        <title>The complete genome of Blastobotrys (Arxula) adeninivorans LS3 - a yeast of biotechnological interest.</title>
        <authorList>
            <person name="Kunze G."/>
            <person name="Gaillardin C."/>
            <person name="Czernicka M."/>
            <person name="Durrens P."/>
            <person name="Martin T."/>
            <person name="Boer E."/>
            <person name="Gabaldon T."/>
            <person name="Cruz J."/>
            <person name="Talla E."/>
            <person name="Marck C."/>
            <person name="Goffeau A."/>
            <person name="Barbe V."/>
            <person name="Baret P."/>
            <person name="Baronian K."/>
            <person name="Beier S."/>
            <person name="Bleykasten C."/>
            <person name="Bode R."/>
            <person name="Casaregola S."/>
            <person name="Despons L."/>
            <person name="Fairhead C."/>
            <person name="Giersberg M."/>
            <person name="Gierski P."/>
            <person name="Hahnel U."/>
            <person name="Hartmann A."/>
            <person name="Jankowska D."/>
            <person name="Jubin C."/>
            <person name="Jung P."/>
            <person name="Lafontaine I."/>
            <person name="Leh-Louis V."/>
            <person name="Lemaire M."/>
            <person name="Marcet-Houben M."/>
            <person name="Mascher M."/>
            <person name="Morel G."/>
            <person name="Richard G.-F."/>
            <person name="Riechen J."/>
            <person name="Sacerdot C."/>
            <person name="Sarkar A."/>
            <person name="Savel G."/>
            <person name="Schacherer J."/>
            <person name="Sherman D."/>
            <person name="Straub M.-L."/>
            <person name="Stein N."/>
            <person name="Thierry A."/>
            <person name="Trautwein-Schult A."/>
            <person name="Westhof E."/>
            <person name="Worch S."/>
            <person name="Dujon B."/>
            <person name="Souciet J.-L."/>
            <person name="Wincker P."/>
            <person name="Scholz U."/>
            <person name="Neuveglise N."/>
        </authorList>
    </citation>
    <scope>NUCLEOTIDE SEQUENCE</scope>
    <source>
        <strain evidence="8">LS3</strain>
    </source>
</reference>
<dbReference type="InterPro" id="IPR013057">
    <property type="entry name" value="AA_transpt_TM"/>
</dbReference>
<feature type="transmembrane region" description="Helical" evidence="6">
    <location>
        <begin position="445"/>
        <end position="467"/>
    </location>
</feature>
<protein>
    <submittedName>
        <fullName evidence="8">ARAD1A19910p</fullName>
    </submittedName>
</protein>